<reference evidence="1" key="2">
    <citation type="journal article" date="2015" name="Data Brief">
        <title>Shoot transcriptome of the giant reed, Arundo donax.</title>
        <authorList>
            <person name="Barrero R.A."/>
            <person name="Guerrero F.D."/>
            <person name="Moolhuijzen P."/>
            <person name="Goolsby J.A."/>
            <person name="Tidwell J."/>
            <person name="Bellgard S.E."/>
            <person name="Bellgard M.I."/>
        </authorList>
    </citation>
    <scope>NUCLEOTIDE SEQUENCE</scope>
    <source>
        <tissue evidence="1">Shoot tissue taken approximately 20 cm above the soil surface</tissue>
    </source>
</reference>
<evidence type="ECO:0000313" key="1">
    <source>
        <dbReference type="EMBL" id="JAD23305.1"/>
    </source>
</evidence>
<accession>A0A0A8YCQ0</accession>
<dbReference type="EMBL" id="GBRH01274590">
    <property type="protein sequence ID" value="JAD23305.1"/>
    <property type="molecule type" value="Transcribed_RNA"/>
</dbReference>
<reference evidence="1" key="1">
    <citation type="submission" date="2014-09" db="EMBL/GenBank/DDBJ databases">
        <authorList>
            <person name="Magalhaes I.L.F."/>
            <person name="Oliveira U."/>
            <person name="Santos F.R."/>
            <person name="Vidigal T.H.D.A."/>
            <person name="Brescovit A.D."/>
            <person name="Santos A.J."/>
        </authorList>
    </citation>
    <scope>NUCLEOTIDE SEQUENCE</scope>
    <source>
        <tissue evidence="1">Shoot tissue taken approximately 20 cm above the soil surface</tissue>
    </source>
</reference>
<protein>
    <submittedName>
        <fullName evidence="1">Uncharacterized protein</fullName>
    </submittedName>
</protein>
<name>A0A0A8YCQ0_ARUDO</name>
<sequence length="35" mass="4106">MVLLCNIIGFLHGWSLHSLSTIYHPMIFIFPFMLI</sequence>
<dbReference type="AlphaFoldDB" id="A0A0A8YCQ0"/>
<proteinExistence type="predicted"/>
<organism evidence="1">
    <name type="scientific">Arundo donax</name>
    <name type="common">Giant reed</name>
    <name type="synonym">Donax arundinaceus</name>
    <dbReference type="NCBI Taxonomy" id="35708"/>
    <lineage>
        <taxon>Eukaryota</taxon>
        <taxon>Viridiplantae</taxon>
        <taxon>Streptophyta</taxon>
        <taxon>Embryophyta</taxon>
        <taxon>Tracheophyta</taxon>
        <taxon>Spermatophyta</taxon>
        <taxon>Magnoliopsida</taxon>
        <taxon>Liliopsida</taxon>
        <taxon>Poales</taxon>
        <taxon>Poaceae</taxon>
        <taxon>PACMAD clade</taxon>
        <taxon>Arundinoideae</taxon>
        <taxon>Arundineae</taxon>
        <taxon>Arundo</taxon>
    </lineage>
</organism>